<dbReference type="Proteomes" id="UP000280296">
    <property type="component" value="Unassembled WGS sequence"/>
</dbReference>
<dbReference type="EMBL" id="RYZH01000009">
    <property type="protein sequence ID" value="RUL88609.1"/>
    <property type="molecule type" value="Genomic_DNA"/>
</dbReference>
<feature type="region of interest" description="Disordered" evidence="1">
    <location>
        <begin position="79"/>
        <end position="101"/>
    </location>
</feature>
<dbReference type="OrthoDB" id="9997286at2"/>
<gene>
    <name evidence="3" type="ORF">TsocGM_06715</name>
</gene>
<evidence type="ECO:0000313" key="3">
    <source>
        <dbReference type="EMBL" id="RUL88609.1"/>
    </source>
</evidence>
<evidence type="ECO:0000256" key="1">
    <source>
        <dbReference type="SAM" id="MobiDB-lite"/>
    </source>
</evidence>
<accession>A0A432MMY4</accession>
<comment type="caution">
    <text evidence="3">The sequence shown here is derived from an EMBL/GenBank/DDBJ whole genome shotgun (WGS) entry which is preliminary data.</text>
</comment>
<organism evidence="3 4">
    <name type="scientific">Tautonia sociabilis</name>
    <dbReference type="NCBI Taxonomy" id="2080755"/>
    <lineage>
        <taxon>Bacteria</taxon>
        <taxon>Pseudomonadati</taxon>
        <taxon>Planctomycetota</taxon>
        <taxon>Planctomycetia</taxon>
        <taxon>Isosphaerales</taxon>
        <taxon>Isosphaeraceae</taxon>
        <taxon>Tautonia</taxon>
    </lineage>
</organism>
<proteinExistence type="predicted"/>
<name>A0A432MMY4_9BACT</name>
<sequence>MRIKRVSSDVGDKIASLALWLLGLGVFLTIWGGVWAVYLINNPPERELFSFLSAGVLLSGLDLGAIGLLSGRIGRAAREPAERHEDKPDSIAVTASRGGEG</sequence>
<protein>
    <submittedName>
        <fullName evidence="3">Uncharacterized protein</fullName>
    </submittedName>
</protein>
<keyword evidence="2" id="KW-1133">Transmembrane helix</keyword>
<feature type="compositionally biased region" description="Basic and acidic residues" evidence="1">
    <location>
        <begin position="79"/>
        <end position="89"/>
    </location>
</feature>
<reference evidence="3 4" key="1">
    <citation type="submission" date="2018-12" db="EMBL/GenBank/DDBJ databases">
        <authorList>
            <person name="Toschakov S.V."/>
        </authorList>
    </citation>
    <scope>NUCLEOTIDE SEQUENCE [LARGE SCALE GENOMIC DNA]</scope>
    <source>
        <strain evidence="3 4">GM2012</strain>
    </source>
</reference>
<evidence type="ECO:0000313" key="4">
    <source>
        <dbReference type="Proteomes" id="UP000280296"/>
    </source>
</evidence>
<keyword evidence="2" id="KW-0472">Membrane</keyword>
<keyword evidence="4" id="KW-1185">Reference proteome</keyword>
<feature type="transmembrane region" description="Helical" evidence="2">
    <location>
        <begin position="14"/>
        <end position="36"/>
    </location>
</feature>
<evidence type="ECO:0000256" key="2">
    <source>
        <dbReference type="SAM" id="Phobius"/>
    </source>
</evidence>
<feature type="transmembrane region" description="Helical" evidence="2">
    <location>
        <begin position="48"/>
        <end position="69"/>
    </location>
</feature>
<dbReference type="RefSeq" id="WP_126724536.1">
    <property type="nucleotide sequence ID" value="NZ_RYZH01000009.1"/>
</dbReference>
<keyword evidence="2" id="KW-0812">Transmembrane</keyword>
<dbReference type="AlphaFoldDB" id="A0A432MMY4"/>
<reference evidence="3 4" key="2">
    <citation type="submission" date="2019-01" db="EMBL/GenBank/DDBJ databases">
        <title>Tautonia sociabilis, a novel thermotolerant planctomycete of Isosphaeraceae family, isolated from a 4000 m deep subterranean habitat.</title>
        <authorList>
            <person name="Kovaleva O.L."/>
            <person name="Elcheninov A.G."/>
            <person name="Van Heerden E."/>
            <person name="Toshchakov S.V."/>
            <person name="Novikov A."/>
            <person name="Bonch-Osmolovskaya E.A."/>
            <person name="Kublanov I.V."/>
        </authorList>
    </citation>
    <scope>NUCLEOTIDE SEQUENCE [LARGE SCALE GENOMIC DNA]</scope>
    <source>
        <strain evidence="3 4">GM2012</strain>
    </source>
</reference>